<feature type="region of interest" description="Disordered" evidence="1">
    <location>
        <begin position="79"/>
        <end position="112"/>
    </location>
</feature>
<dbReference type="AlphaFoldDB" id="A0A1Y1ME81"/>
<feature type="region of interest" description="Disordered" evidence="1">
    <location>
        <begin position="17"/>
        <end position="67"/>
    </location>
</feature>
<proteinExistence type="predicted"/>
<organism evidence="2">
    <name type="scientific">Photinus pyralis</name>
    <name type="common">Common eastern firefly</name>
    <name type="synonym">Lampyris pyralis</name>
    <dbReference type="NCBI Taxonomy" id="7054"/>
    <lineage>
        <taxon>Eukaryota</taxon>
        <taxon>Metazoa</taxon>
        <taxon>Ecdysozoa</taxon>
        <taxon>Arthropoda</taxon>
        <taxon>Hexapoda</taxon>
        <taxon>Insecta</taxon>
        <taxon>Pterygota</taxon>
        <taxon>Neoptera</taxon>
        <taxon>Endopterygota</taxon>
        <taxon>Coleoptera</taxon>
        <taxon>Polyphaga</taxon>
        <taxon>Elateriformia</taxon>
        <taxon>Elateroidea</taxon>
        <taxon>Lampyridae</taxon>
        <taxon>Lampyrinae</taxon>
        <taxon>Photinus</taxon>
    </lineage>
</organism>
<feature type="compositionally biased region" description="Low complexity" evidence="1">
    <location>
        <begin position="44"/>
        <end position="55"/>
    </location>
</feature>
<dbReference type="EMBL" id="GEZM01034118">
    <property type="protein sequence ID" value="JAV83901.1"/>
    <property type="molecule type" value="Transcribed_RNA"/>
</dbReference>
<accession>A0A1Y1ME81</accession>
<sequence>MGGKRKLRQRIEELERKLAKRCSSRSRSRTTKRSGLRRRRGRGSRSSSRFSSARTSHSRDSCRSRSSLRGPACIETTRRRNCSVSRDLPGASTVTPRDVYSPSGLASSKNNSPPFTAVYSPCGLASVTRSPPEPGEDDVLSLHGDCDLSDDIVQILGGAPENTNTGSKLHEKLSAIWQTILQNGLGSEEFSQLLGKHIKPSNCEKLTPPEINQLVAQVMTSGHKNRDLTLSSSQNQITDALSALGQAITRILVSHNTELSPELKDNLLHFLGDTGRLLTNLFFSLTKLRRSLIFPLVNKEVKAVLEKTSPTEHLFGDGLSEKIRDAKALQSASSGIKATYSTSFKKPTPKRGGSNSTPHTKALNRQRPVRRGETRQYKGQIPKSYNFKETRYHRK</sequence>
<evidence type="ECO:0000256" key="1">
    <source>
        <dbReference type="SAM" id="MobiDB-lite"/>
    </source>
</evidence>
<reference evidence="2" key="1">
    <citation type="journal article" date="2016" name="Sci. Rep.">
        <title>Molecular characterization of firefly nuptial gifts: a multi-omics approach sheds light on postcopulatory sexual selection.</title>
        <authorList>
            <person name="Al-Wathiqui N."/>
            <person name="Fallon T.R."/>
            <person name="South A."/>
            <person name="Weng J.K."/>
            <person name="Lewis S.M."/>
        </authorList>
    </citation>
    <scope>NUCLEOTIDE SEQUENCE</scope>
</reference>
<feature type="region of interest" description="Disordered" evidence="1">
    <location>
        <begin position="339"/>
        <end position="395"/>
    </location>
</feature>
<name>A0A1Y1ME81_PHOPY</name>
<dbReference type="PANTHER" id="PTHR34239">
    <property type="entry name" value="APPLE DOMAIN-CONTAINING PROTEIN"/>
    <property type="match status" value="1"/>
</dbReference>
<protein>
    <submittedName>
        <fullName evidence="2">Uncharacterized protein</fullName>
    </submittedName>
</protein>
<feature type="compositionally biased region" description="Basic residues" evidence="1">
    <location>
        <begin position="18"/>
        <end position="43"/>
    </location>
</feature>
<feature type="compositionally biased region" description="Basic and acidic residues" evidence="1">
    <location>
        <begin position="386"/>
        <end position="395"/>
    </location>
</feature>
<evidence type="ECO:0000313" key="2">
    <source>
        <dbReference type="EMBL" id="JAV83901.1"/>
    </source>
</evidence>
<dbReference type="PANTHER" id="PTHR34239:SF2">
    <property type="entry name" value="TRANSPOSABLE ELEMENT P TRANSPOSASE_THAP9 CONSERVED DOMAIN-CONTAINING PROTEIN"/>
    <property type="match status" value="1"/>
</dbReference>